<accession>A0A9Y1BQ09</accession>
<keyword evidence="1" id="KW-0472">Membrane</keyword>
<reference evidence="3" key="1">
    <citation type="journal article" date="2022" name="Nat. Microbiol.">
        <title>Unique mobile elements and scalable gene flow at the prokaryote-eukaryote boundary revealed by circularized Asgard archaea genomes.</title>
        <authorList>
            <person name="Wu F."/>
            <person name="Speth D.R."/>
            <person name="Philosof A."/>
            <person name="Cremiere A."/>
            <person name="Narayanan A."/>
            <person name="Barco R.A."/>
            <person name="Connon S.A."/>
            <person name="Amend J.P."/>
            <person name="Antoshechkin I.A."/>
            <person name="Orphan V.J."/>
        </authorList>
    </citation>
    <scope>NUCLEOTIDE SEQUENCE</scope>
    <source>
        <strain evidence="3">PR6</strain>
    </source>
</reference>
<dbReference type="EMBL" id="CP084167">
    <property type="protein sequence ID" value="UJG42846.1"/>
    <property type="molecule type" value="Genomic_DNA"/>
</dbReference>
<evidence type="ECO:0000313" key="3">
    <source>
        <dbReference type="EMBL" id="UJG42846.1"/>
    </source>
</evidence>
<proteinExistence type="predicted"/>
<evidence type="ECO:0000256" key="1">
    <source>
        <dbReference type="SAM" id="Phobius"/>
    </source>
</evidence>
<dbReference type="Pfam" id="PF14478">
    <property type="entry name" value="DUF4430"/>
    <property type="match status" value="1"/>
</dbReference>
<name>A0A9Y1BQ09_9ARCH</name>
<protein>
    <submittedName>
        <fullName evidence="3">DUF4430 domain-containing protein</fullName>
    </submittedName>
</protein>
<dbReference type="Gene3D" id="2.170.130.30">
    <property type="match status" value="1"/>
</dbReference>
<organism evidence="3">
    <name type="scientific">Candidatus Heimdallarchaeum endolithica</name>
    <dbReference type="NCBI Taxonomy" id="2876572"/>
    <lineage>
        <taxon>Archaea</taxon>
        <taxon>Promethearchaeati</taxon>
        <taxon>Candidatus Heimdallarchaeota</taxon>
        <taxon>Candidatus Heimdallarchaeia (ex Rinke et al. 2021) (nom. nud.)</taxon>
        <taxon>Candidatus Heimdallarchaeales</taxon>
        <taxon>Candidatus Heimdallarchaeaceae</taxon>
        <taxon>Candidatus Heimdallarchaeum</taxon>
    </lineage>
</organism>
<dbReference type="Proteomes" id="UP001200513">
    <property type="component" value="Chromosome"/>
</dbReference>
<feature type="transmembrane region" description="Helical" evidence="1">
    <location>
        <begin position="6"/>
        <end position="27"/>
    </location>
</feature>
<evidence type="ECO:0000259" key="2">
    <source>
        <dbReference type="Pfam" id="PF14478"/>
    </source>
</evidence>
<gene>
    <name evidence="3" type="ORF">K9W46_10740</name>
</gene>
<feature type="domain" description="Transcobalamin-like C-terminal" evidence="2">
    <location>
        <begin position="66"/>
        <end position="139"/>
    </location>
</feature>
<keyword evidence="1" id="KW-1133">Transmembrane helix</keyword>
<sequence>MKKYHLFFAFIGLILVSTLIGGSIYYFKFLNVSNQSEQEIQCQITIEYGTLNNYTIENYNISIKEGSSAFDAFSEVASLDVIQYPFGVYIRAVNGFEEQAPNYWAFYYFNSKNLSWTYSEVGVSNYYLSDGDKIKLSYTG</sequence>
<dbReference type="AlphaFoldDB" id="A0A9Y1BQ09"/>
<keyword evidence="1" id="KW-0812">Transmembrane</keyword>
<dbReference type="InterPro" id="IPR027954">
    <property type="entry name" value="Transcobalamin-like_C"/>
</dbReference>